<dbReference type="Proteomes" id="UP000464787">
    <property type="component" value="Chromosome"/>
</dbReference>
<dbReference type="Gene3D" id="3.40.50.2300">
    <property type="match status" value="2"/>
</dbReference>
<dbReference type="PANTHER" id="PTHR30483">
    <property type="entry name" value="LEUCINE-SPECIFIC-BINDING PROTEIN"/>
    <property type="match status" value="1"/>
</dbReference>
<reference evidence="5 6" key="1">
    <citation type="submission" date="2020-01" db="EMBL/GenBank/DDBJ databases">
        <title>Genome sequencing of strain KACC 21265.</title>
        <authorList>
            <person name="Heo J."/>
            <person name="Kim S.-J."/>
            <person name="Kim J.-S."/>
            <person name="Hong S.-B."/>
            <person name="Kwon S.-W."/>
        </authorList>
    </citation>
    <scope>NUCLEOTIDE SEQUENCE [LARGE SCALE GENOMIC DNA]</scope>
    <source>
        <strain evidence="5 6">KACC 21265</strain>
    </source>
</reference>
<dbReference type="InterPro" id="IPR051010">
    <property type="entry name" value="BCAA_transport"/>
</dbReference>
<evidence type="ECO:0000256" key="3">
    <source>
        <dbReference type="SAM" id="SignalP"/>
    </source>
</evidence>
<evidence type="ECO:0000256" key="2">
    <source>
        <dbReference type="ARBA" id="ARBA00022729"/>
    </source>
</evidence>
<dbReference type="EMBL" id="CP047650">
    <property type="protein sequence ID" value="QHJ01592.1"/>
    <property type="molecule type" value="Genomic_DNA"/>
</dbReference>
<gene>
    <name evidence="5" type="ORF">GT347_16775</name>
</gene>
<dbReference type="CDD" id="cd06346">
    <property type="entry name" value="PBP1_ABC_ligand_binding-like"/>
    <property type="match status" value="1"/>
</dbReference>
<feature type="signal peptide" evidence="3">
    <location>
        <begin position="1"/>
        <end position="24"/>
    </location>
</feature>
<sequence>MKTIHSFVMSAVGLAALCASPAFAQQATFQVGALTPVTGAGAPYGAGMSKAIEIAVAEINAAGGAKGAKLVVSSEDSQTAPQAAVLGAKKLLSVSNVKALIGVWSSGESLAVMPLTNEANVLLMHASGAPALSGPPVNDKKLGFRFQATNGRFGRAFAEIAKREGYTKPATMAFNNASGLGNTEGFATAWKAAGKEVVASVVYEPNRPSYRSELQSVLRAKPDVIVTGSYLADTTIILREWYQSGVNTKWIIPGWAANADLIKALGPEVTEGIISVETVSNEAAPSYKHYAEAAGKAGINVQGNAYAAMAYDQAIILGLAVQAAGPTASGTELAKKVHEIGTAGGTQVYTFAEGKKKLEAGERVSYIGASSALNFDEFNDVTPDFAAWKIEKGQLVRKYIVKL</sequence>
<evidence type="ECO:0000256" key="1">
    <source>
        <dbReference type="ARBA" id="ARBA00010062"/>
    </source>
</evidence>
<dbReference type="Pfam" id="PF13458">
    <property type="entry name" value="Peripla_BP_6"/>
    <property type="match status" value="1"/>
</dbReference>
<name>A0A857JEG9_9BURK</name>
<evidence type="ECO:0000313" key="5">
    <source>
        <dbReference type="EMBL" id="QHJ01592.1"/>
    </source>
</evidence>
<dbReference type="KEGG" id="xyk:GT347_16775"/>
<dbReference type="SUPFAM" id="SSF53822">
    <property type="entry name" value="Periplasmic binding protein-like I"/>
    <property type="match status" value="1"/>
</dbReference>
<dbReference type="InterPro" id="IPR028082">
    <property type="entry name" value="Peripla_BP_I"/>
</dbReference>
<dbReference type="PANTHER" id="PTHR30483:SF6">
    <property type="entry name" value="PERIPLASMIC BINDING PROTEIN OF ABC TRANSPORTER FOR NATURAL AMINO ACIDS"/>
    <property type="match status" value="1"/>
</dbReference>
<dbReference type="AlphaFoldDB" id="A0A857JEG9"/>
<protein>
    <submittedName>
        <fullName evidence="5">ABC transporter substrate-binding protein</fullName>
    </submittedName>
</protein>
<organism evidence="5 6">
    <name type="scientific">Xylophilus rhododendri</name>
    <dbReference type="NCBI Taxonomy" id="2697032"/>
    <lineage>
        <taxon>Bacteria</taxon>
        <taxon>Pseudomonadati</taxon>
        <taxon>Pseudomonadota</taxon>
        <taxon>Betaproteobacteria</taxon>
        <taxon>Burkholderiales</taxon>
        <taxon>Xylophilus</taxon>
    </lineage>
</organism>
<evidence type="ECO:0000259" key="4">
    <source>
        <dbReference type="Pfam" id="PF13458"/>
    </source>
</evidence>
<feature type="chain" id="PRO_5032692182" evidence="3">
    <location>
        <begin position="25"/>
        <end position="403"/>
    </location>
</feature>
<evidence type="ECO:0000313" key="6">
    <source>
        <dbReference type="Proteomes" id="UP000464787"/>
    </source>
</evidence>
<keyword evidence="2 3" id="KW-0732">Signal</keyword>
<accession>A0A857JEG9</accession>
<keyword evidence="6" id="KW-1185">Reference proteome</keyword>
<proteinExistence type="inferred from homology"/>
<dbReference type="InterPro" id="IPR028081">
    <property type="entry name" value="Leu-bd"/>
</dbReference>
<feature type="domain" description="Leucine-binding protein" evidence="4">
    <location>
        <begin position="29"/>
        <end position="348"/>
    </location>
</feature>
<comment type="similarity">
    <text evidence="1">Belongs to the leucine-binding protein family.</text>
</comment>